<protein>
    <submittedName>
        <fullName evidence="3">Protease complex subunit PrcB family protein</fullName>
    </submittedName>
</protein>
<feature type="domain" description="PrcB C-terminal" evidence="2">
    <location>
        <begin position="70"/>
        <end position="132"/>
    </location>
</feature>
<dbReference type="InterPro" id="IPR025748">
    <property type="entry name" value="PrcB_C_dom"/>
</dbReference>
<feature type="chain" id="PRO_5038303240" evidence="1">
    <location>
        <begin position="21"/>
        <end position="142"/>
    </location>
</feature>
<dbReference type="OrthoDB" id="422698at2"/>
<dbReference type="GO" id="GO:0006508">
    <property type="term" value="P:proteolysis"/>
    <property type="evidence" value="ECO:0007669"/>
    <property type="project" value="UniProtKB-KW"/>
</dbReference>
<evidence type="ECO:0000313" key="4">
    <source>
        <dbReference type="EMBL" id="RGC47672.1"/>
    </source>
</evidence>
<name>A0A3E2TRI2_9FIRM</name>
<keyword evidence="3" id="KW-0378">Hydrolase</keyword>
<gene>
    <name evidence="3" type="ORF">DW070_04020</name>
    <name evidence="4" type="ORF">DW747_08355</name>
</gene>
<dbReference type="EMBL" id="QVFD01000006">
    <property type="protein sequence ID" value="RGC47672.1"/>
    <property type="molecule type" value="Genomic_DNA"/>
</dbReference>
<keyword evidence="3" id="KW-0645">Protease</keyword>
<proteinExistence type="predicted"/>
<evidence type="ECO:0000313" key="6">
    <source>
        <dbReference type="Proteomes" id="UP000261231"/>
    </source>
</evidence>
<evidence type="ECO:0000256" key="1">
    <source>
        <dbReference type="SAM" id="SignalP"/>
    </source>
</evidence>
<comment type="caution">
    <text evidence="3">The sequence shown here is derived from an EMBL/GenBank/DDBJ whole genome shotgun (WGS) entry which is preliminary data.</text>
</comment>
<dbReference type="GO" id="GO:0008233">
    <property type="term" value="F:peptidase activity"/>
    <property type="evidence" value="ECO:0007669"/>
    <property type="project" value="UniProtKB-KW"/>
</dbReference>
<sequence>MAGKVWKISICMMLTVLLCACTGNDMMEKKVRDLDFTVVSAEDISEELKSHIDERKEETFTLIYRDGENMYLIVGYGSQEGGGYSIRVNDLYLGEQSVCVSTSLEGPGSGKNTESEIGAGTVSYPYIVIKLETLDAPVIFDI</sequence>
<dbReference type="Proteomes" id="UP000260773">
    <property type="component" value="Unassembled WGS sequence"/>
</dbReference>
<dbReference type="EMBL" id="QVEP01000006">
    <property type="protein sequence ID" value="RGB81311.1"/>
    <property type="molecule type" value="Genomic_DNA"/>
</dbReference>
<feature type="signal peptide" evidence="1">
    <location>
        <begin position="1"/>
        <end position="20"/>
    </location>
</feature>
<dbReference type="Proteomes" id="UP000261231">
    <property type="component" value="Unassembled WGS sequence"/>
</dbReference>
<dbReference type="AlphaFoldDB" id="A0A3E2TRI2"/>
<keyword evidence="1" id="KW-0732">Signal</keyword>
<evidence type="ECO:0000259" key="2">
    <source>
        <dbReference type="Pfam" id="PF14343"/>
    </source>
</evidence>
<evidence type="ECO:0000313" key="5">
    <source>
        <dbReference type="Proteomes" id="UP000260773"/>
    </source>
</evidence>
<keyword evidence="6" id="KW-1185">Reference proteome</keyword>
<dbReference type="Pfam" id="PF14343">
    <property type="entry name" value="PrcB_C"/>
    <property type="match status" value="1"/>
</dbReference>
<dbReference type="PROSITE" id="PS51257">
    <property type="entry name" value="PROKAR_LIPOPROTEIN"/>
    <property type="match status" value="1"/>
</dbReference>
<reference evidence="5 6" key="1">
    <citation type="submission" date="2018-08" db="EMBL/GenBank/DDBJ databases">
        <title>A genome reference for cultivated species of the human gut microbiota.</title>
        <authorList>
            <person name="Zou Y."/>
            <person name="Xue W."/>
            <person name="Luo G."/>
        </authorList>
    </citation>
    <scope>NUCLEOTIDE SEQUENCE [LARGE SCALE GENOMIC DNA]</scope>
    <source>
        <strain evidence="3 5">AF45-17</strain>
        <strain evidence="4 6">AM28-39</strain>
    </source>
</reference>
<accession>A0A3E2TRI2</accession>
<evidence type="ECO:0000313" key="3">
    <source>
        <dbReference type="EMBL" id="RGB81311.1"/>
    </source>
</evidence>
<organism evidence="3 5">
    <name type="scientific">Coprococcus catus</name>
    <dbReference type="NCBI Taxonomy" id="116085"/>
    <lineage>
        <taxon>Bacteria</taxon>
        <taxon>Bacillati</taxon>
        <taxon>Bacillota</taxon>
        <taxon>Clostridia</taxon>
        <taxon>Lachnospirales</taxon>
        <taxon>Lachnospiraceae</taxon>
        <taxon>Coprococcus</taxon>
    </lineage>
</organism>
<dbReference type="RefSeq" id="WP_015513634.1">
    <property type="nucleotide sequence ID" value="NZ_JAJCNA010000013.1"/>
</dbReference>